<dbReference type="CDD" id="cd05918">
    <property type="entry name" value="A_NRPS_SidN3_like"/>
    <property type="match status" value="2"/>
</dbReference>
<dbReference type="GO" id="GO:0044550">
    <property type="term" value="P:secondary metabolite biosynthetic process"/>
    <property type="evidence" value="ECO:0007669"/>
    <property type="project" value="TreeGrafter"/>
</dbReference>
<gene>
    <name evidence="7" type="ORF">CNMCM6805_005348</name>
</gene>
<evidence type="ECO:0000256" key="2">
    <source>
        <dbReference type="ARBA" id="ARBA00022553"/>
    </source>
</evidence>
<dbReference type="InterPro" id="IPR036736">
    <property type="entry name" value="ACP-like_sf"/>
</dbReference>
<comment type="similarity">
    <text evidence="5">Belongs to the NRP synthetase family.</text>
</comment>
<dbReference type="PANTHER" id="PTHR45527">
    <property type="entry name" value="NONRIBOSOMAL PEPTIDE SYNTHETASE"/>
    <property type="match status" value="1"/>
</dbReference>
<dbReference type="NCBIfam" id="TIGR01733">
    <property type="entry name" value="AA-adenyl-dom"/>
    <property type="match status" value="2"/>
</dbReference>
<comment type="caution">
    <text evidence="7">The sequence shown here is derived from an EMBL/GenBank/DDBJ whole genome shotgun (WGS) entry which is preliminary data.</text>
</comment>
<keyword evidence="1" id="KW-0596">Phosphopantetheine</keyword>
<dbReference type="InterPro" id="IPR000873">
    <property type="entry name" value="AMP-dep_synth/lig_dom"/>
</dbReference>
<reference evidence="7" key="2">
    <citation type="submission" date="2020-04" db="EMBL/GenBank/DDBJ databases">
        <authorList>
            <person name="Santos R.A.C."/>
            <person name="Steenwyk J.L."/>
            <person name="Rivero-Menendez O."/>
            <person name="Mead M.E."/>
            <person name="Silva L.P."/>
            <person name="Bastos R.W."/>
            <person name="Alastruey-Izquierdo A."/>
            <person name="Goldman G.H."/>
            <person name="Rokas A."/>
        </authorList>
    </citation>
    <scope>NUCLEOTIDE SEQUENCE</scope>
    <source>
        <strain evidence="7">CNM-CM6805</strain>
    </source>
</reference>
<dbReference type="GO" id="GO:0043041">
    <property type="term" value="P:amino acid activation for nonribosomal peptide biosynthetic process"/>
    <property type="evidence" value="ECO:0007669"/>
    <property type="project" value="TreeGrafter"/>
</dbReference>
<dbReference type="GO" id="GO:0031177">
    <property type="term" value="F:phosphopantetheine binding"/>
    <property type="evidence" value="ECO:0007669"/>
    <property type="project" value="InterPro"/>
</dbReference>
<dbReference type="PANTHER" id="PTHR45527:SF16">
    <property type="entry name" value="NONRIBOSOMAL PEPTIDE SYNTHASE ATNA-RELATED"/>
    <property type="match status" value="1"/>
</dbReference>
<evidence type="ECO:0000313" key="7">
    <source>
        <dbReference type="EMBL" id="KAF4239891.1"/>
    </source>
</evidence>
<evidence type="ECO:0000256" key="1">
    <source>
        <dbReference type="ARBA" id="ARBA00022450"/>
    </source>
</evidence>
<dbReference type="Pfam" id="PF00668">
    <property type="entry name" value="Condensation"/>
    <property type="match status" value="2"/>
</dbReference>
<dbReference type="SMART" id="SM00823">
    <property type="entry name" value="PKS_PP"/>
    <property type="match status" value="3"/>
</dbReference>
<dbReference type="Proteomes" id="UP000653565">
    <property type="component" value="Unassembled WGS sequence"/>
</dbReference>
<proteinExistence type="inferred from homology"/>
<keyword evidence="3" id="KW-0436">Ligase</keyword>
<evidence type="ECO:0000256" key="3">
    <source>
        <dbReference type="ARBA" id="ARBA00022598"/>
    </source>
</evidence>
<evidence type="ECO:0000259" key="6">
    <source>
        <dbReference type="PROSITE" id="PS50075"/>
    </source>
</evidence>
<dbReference type="CDD" id="cd19545">
    <property type="entry name" value="FUM14_C_NRPS-like"/>
    <property type="match status" value="1"/>
</dbReference>
<dbReference type="SUPFAM" id="SSF56801">
    <property type="entry name" value="Acetyl-CoA synthetase-like"/>
    <property type="match status" value="2"/>
</dbReference>
<dbReference type="InterPro" id="IPR001242">
    <property type="entry name" value="Condensation_dom"/>
</dbReference>
<dbReference type="Gene3D" id="3.30.559.10">
    <property type="entry name" value="Chloramphenicol acetyltransferase-like domain"/>
    <property type="match status" value="2"/>
</dbReference>
<organism evidence="7 8">
    <name type="scientific">Aspergillus fumigatiaffinis</name>
    <dbReference type="NCBI Taxonomy" id="340414"/>
    <lineage>
        <taxon>Eukaryota</taxon>
        <taxon>Fungi</taxon>
        <taxon>Dikarya</taxon>
        <taxon>Ascomycota</taxon>
        <taxon>Pezizomycotina</taxon>
        <taxon>Eurotiomycetes</taxon>
        <taxon>Eurotiomycetidae</taxon>
        <taxon>Eurotiales</taxon>
        <taxon>Aspergillaceae</taxon>
        <taxon>Aspergillus</taxon>
        <taxon>Aspergillus subgen. Fumigati</taxon>
    </lineage>
</organism>
<dbReference type="FunFam" id="3.30.559.30:FF:000003">
    <property type="entry name" value="Nonribosomal peptide synthase SidD"/>
    <property type="match status" value="1"/>
</dbReference>
<sequence length="2455" mass="271301">MTTIGASPPRAAGDGVCLFPTINNANLSTSDEGIKTLDFDPCVIRALKTSDYEVQWVLCTAWAIALSRYVETDQIRFAFDTSAGRHICSVTLDLETETPADTLLRGNGWDLSVWSRTATEAINTGVYIQDRPDDCEDLKQLHGVDIVGQFHDSHPVLQLAYRGHLLSPFYAKNLANTVGHVLECILEEPTRRVGQISLCCPIQQQRVLTWQKSSPLHEATHSTIYAVVEERAAQQPNAQAIEDTHGSFTYAELDQLSSRFAVHLADKHDIRGGTMVMLCAAKSRWVVVAMLAVNKAGGCFVPCDPEYPASRRHAMAATSGSRIAIVSAGYEHAFDGIVNETFVISAAAVNTWLATPREFASSPTDPAYCFFTSGSTGDPKGCIGSHSALAAVAHQVPALCLSPESRVLQFARLGFGISFIEIFCTLAAGETICMPSDEERMNALSDAMNRMEVNWALLTPTMAESLDPASLKTLDKLFLGGETPSDAHILKWASKVALFQVYGTTEMAGATCVSQQITSPQARRTVGSPANSRVWLVDINCHNRLAPIGAVAELLIEGPSLADRYLGDPELSDASFASDAPWMSGSALEPTIRRVYKTGDLVRYNEDGSLSLVGRKGTRVKLRGQRLELEEIECQLARVLQDSQTLSNFQRVVATVIEPETLVAVLVIPAGNPILSNGLQFHPIDAGQMLSDLEHVQSKLSSLLPSFMVPQLLLPLTDLPKGATSKVDRRTLQRQLDSIPFEELRRLAGVMVQTQSPETDTARTIHALVCEVLQLSPDKVGMRDNFFHLGGNSMRAIQMVAAARRLSVQLSVADIFDHPVLADLASVVGTASDDFRLSPDGFALVQPPVECEKDFRQAVASQLNVDPAIIQDAYPCTPLQEGLMALTEKCPSSYRCRVVCQLKNTVQIEAFKAAWEAVVAQNDILRTRLALGPLQKLIQVVLREPFVWDAAQHRMSYLAQAEQAVMGVGTRLVHGCILDDEPAGPMFILTIHHVLCDRWSIRLVLEQVQSIYQDGHPVQRNAFTSFIQYVQEQSPGSDAYWSTRFTNLEAQVFPPLPQPDYTPVANGELRHELCLPRRVDRNYTVPSYIRLAWALVIEHSTAVDDVVFGETLSGRNARLNDGHDMGHVVGPTIATVPQRIRLDMNKSVDEILTDLQEQVAHMAPYEQAGLQQIRRVSPEAEIACLFQSHLVIQPAASFPEDIFCGVQATSVSIGGFLSYALALECHLTEDEGRLTVVTGFDSRVLCEDRVQRLLSHFQMVLRCLLQAPYQRLGDVPSVGPADLDQVYSWNASVAEPSQQIIHEVIRQRAQETPSATAISSWDGEFSYQELEARSNQVAIELVGRGVEPGSFVAVLFEKSKWTTVAMLGVSKAGAAFVLMDPGQPHQRLSTIARESQCTFIICSETTRALAKQIIAADLVVGDHTVDIWNCEVDLARLSQVNPRDAAYAVFTSGSTGTPKGTIIEHSSYCTSAKEFTACQLVDRHARMLQFASYSFDCCIGESISTLMVGGCVCVISDHDRQNALARAARDAGVTNAMLTPSVARLLRHEDIPSLRVLSLMGEAMRPADYDYWAERVVLINGYGPTECSVGISYQQYRPGVHVRDIGRPHAAAGWVTDPRDHNRLMPVGAIGELLLEGDPVARGYMNNPRQTGEAFPETPAWLRGIRKTPYRIYKTGDLVHYNEDGSLRFVGRANDQLKVRGQRLEKGEVETQLRECWEWADGSGPGEVAVDAVMPLGNADRVCLAAFIVVHGDTEEAQDLWAAPDAEFCRRAAGAEARLQRQLPHFMVPSIFVPLARMPRMASGKIDRPLLRRRIQSMSVDELRTFFPAVSSSCLAVSPEEELLRELWAQVLGLPVERVGVDDNFFRLGGDSIAGMQVVVQARARQRVYTLADIFQYKTIRALVEHTAVSESDTSHSEASALRKGSSDVQGCKQLLADAGIAAQDVEDLYPCAPMQCGMLLVQARSPAFYHVAFTWEVFNESIETVTSAVQQVIARHAIFRSYFLEPSFFECGQANLSFIQVFERYKARDILIRPAAELDSFPGDLQPSLRHPSCFTVYHDTSRVWVRLDITHALWDGITSMVVEHDLGLACQNRLPLRASPSFRNYISYIQNQDKAAASAFWETELSHFEPCYFPPLTSNLSHDQMTSQCRRFEIEDHAAIATYCRQYHITAPNIFCMAWALVLRAFTDLDNVCFGNIVLGRDIPLEGIAEMAGPLINCLPFHVDLSRGTVTQVLQQISSGYGASIAHQTYPVAELAHHTGRSPMALFNTQISIRRQEPAEREVSSHTRLRSIQSPEPQERLVSVYVIIEEQRTRVELWHWESSISSEHAAVIQTCFCDAVSQILRGAEQPAASLYVLGSDQKALIWNSSPTSFAARVRKMQDIWGGVLNRSPGDVSPDDHFFRLGGDSMKAMRVVGLARMEGMDIRMEDFFNDYSLVKLVEKSVRRQVDAQCE</sequence>
<accession>A0A8H4MDA1</accession>
<dbReference type="InterPro" id="IPR042099">
    <property type="entry name" value="ANL_N_sf"/>
</dbReference>
<dbReference type="PROSITE" id="PS50075">
    <property type="entry name" value="CARRIER"/>
    <property type="match status" value="3"/>
</dbReference>
<dbReference type="InterPro" id="IPR045851">
    <property type="entry name" value="AMP-bd_C_sf"/>
</dbReference>
<keyword evidence="8" id="KW-1185">Reference proteome</keyword>
<dbReference type="Pfam" id="PF00550">
    <property type="entry name" value="PP-binding"/>
    <property type="match status" value="3"/>
</dbReference>
<dbReference type="Gene3D" id="3.30.559.30">
    <property type="entry name" value="Nonribosomal peptide synthetase, condensation domain"/>
    <property type="match status" value="2"/>
</dbReference>
<feature type="domain" description="Carrier" evidence="6">
    <location>
        <begin position="756"/>
        <end position="832"/>
    </location>
</feature>
<dbReference type="FunFam" id="3.30.300.30:FF:000015">
    <property type="entry name" value="Nonribosomal peptide synthase SidD"/>
    <property type="match status" value="2"/>
</dbReference>
<dbReference type="InterPro" id="IPR020806">
    <property type="entry name" value="PKS_PP-bd"/>
</dbReference>
<dbReference type="Gene3D" id="1.10.1200.10">
    <property type="entry name" value="ACP-like"/>
    <property type="match status" value="3"/>
</dbReference>
<feature type="domain" description="Carrier" evidence="6">
    <location>
        <begin position="1838"/>
        <end position="1911"/>
    </location>
</feature>
<dbReference type="FunFam" id="3.40.50.12780:FF:000014">
    <property type="entry name" value="Nonribosomal peptide synthetase 1"/>
    <property type="match status" value="1"/>
</dbReference>
<evidence type="ECO:0000256" key="5">
    <source>
        <dbReference type="ARBA" id="ARBA00029454"/>
    </source>
</evidence>
<dbReference type="GO" id="GO:0016874">
    <property type="term" value="F:ligase activity"/>
    <property type="evidence" value="ECO:0007669"/>
    <property type="project" value="UniProtKB-KW"/>
</dbReference>
<dbReference type="Pfam" id="PF00501">
    <property type="entry name" value="AMP-binding"/>
    <property type="match status" value="2"/>
</dbReference>
<dbReference type="PROSITE" id="PS00012">
    <property type="entry name" value="PHOSPHOPANTETHEINE"/>
    <property type="match status" value="3"/>
</dbReference>
<keyword evidence="2" id="KW-0597">Phosphoprotein</keyword>
<dbReference type="SUPFAM" id="SSF47336">
    <property type="entry name" value="ACP-like"/>
    <property type="match status" value="3"/>
</dbReference>
<protein>
    <recommendedName>
        <fullName evidence="6">Carrier domain-containing protein</fullName>
    </recommendedName>
</protein>
<dbReference type="InterPro" id="IPR009081">
    <property type="entry name" value="PP-bd_ACP"/>
</dbReference>
<dbReference type="EMBL" id="JAAAPX010000029">
    <property type="protein sequence ID" value="KAF4239891.1"/>
    <property type="molecule type" value="Genomic_DNA"/>
</dbReference>
<dbReference type="FunFam" id="1.10.1200.10:FF:000005">
    <property type="entry name" value="Nonribosomal peptide synthetase 1"/>
    <property type="match status" value="1"/>
</dbReference>
<dbReference type="SUPFAM" id="SSF52777">
    <property type="entry name" value="CoA-dependent acyltransferases"/>
    <property type="match status" value="5"/>
</dbReference>
<dbReference type="GO" id="GO:0005737">
    <property type="term" value="C:cytoplasm"/>
    <property type="evidence" value="ECO:0007669"/>
    <property type="project" value="TreeGrafter"/>
</dbReference>
<reference evidence="7" key="1">
    <citation type="journal article" date="2020" name="bioRxiv">
        <title>Genomic and phenotypic heterogeneity of clinical isolates of the human pathogens Aspergillus fumigatus, Aspergillus lentulus and Aspergillus fumigatiaffinis.</title>
        <authorList>
            <person name="dos Santos R.A.C."/>
            <person name="Steenwyk J.L."/>
            <person name="Rivero-Menendez O."/>
            <person name="Mead M.E."/>
            <person name="Silva L.P."/>
            <person name="Bastos R.W."/>
            <person name="Alastruey-Izquierdo A."/>
            <person name="Goldman G.H."/>
            <person name="Rokas A."/>
        </authorList>
    </citation>
    <scope>NUCLEOTIDE SEQUENCE</scope>
    <source>
        <strain evidence="7">CNM-CM6805</strain>
    </source>
</reference>
<feature type="domain" description="Carrier" evidence="6">
    <location>
        <begin position="2373"/>
        <end position="2449"/>
    </location>
</feature>
<dbReference type="InterPro" id="IPR006162">
    <property type="entry name" value="Ppantetheine_attach_site"/>
</dbReference>
<keyword evidence="4" id="KW-0677">Repeat</keyword>
<dbReference type="Gene3D" id="3.40.50.12780">
    <property type="entry name" value="N-terminal domain of ligase-like"/>
    <property type="match status" value="2"/>
</dbReference>
<dbReference type="Gene3D" id="3.30.300.30">
    <property type="match status" value="2"/>
</dbReference>
<name>A0A8H4MDA1_9EURO</name>
<dbReference type="InterPro" id="IPR023213">
    <property type="entry name" value="CAT-like_dom_sf"/>
</dbReference>
<evidence type="ECO:0000313" key="8">
    <source>
        <dbReference type="Proteomes" id="UP000653565"/>
    </source>
</evidence>
<dbReference type="InterPro" id="IPR010071">
    <property type="entry name" value="AA_adenyl_dom"/>
</dbReference>
<evidence type="ECO:0000256" key="4">
    <source>
        <dbReference type="ARBA" id="ARBA00022737"/>
    </source>
</evidence>